<dbReference type="AlphaFoldDB" id="A0A853L527"/>
<keyword evidence="2" id="KW-0436">Ligase</keyword>
<reference evidence="2 3" key="1">
    <citation type="submission" date="2014-07" db="EMBL/GenBank/DDBJ databases">
        <title>Draft genome sequence of Thalassospira tepidiphila 1-1B.</title>
        <authorList>
            <person name="Lai Q."/>
            <person name="Shao Z."/>
        </authorList>
    </citation>
    <scope>NUCLEOTIDE SEQUENCE [LARGE SCALE GENOMIC DNA]</scope>
    <source>
        <strain evidence="2 3">MCCC 1A03514</strain>
    </source>
</reference>
<dbReference type="EMBL" id="JPVZ01000002">
    <property type="protein sequence ID" value="OAZ11298.1"/>
    <property type="molecule type" value="Genomic_DNA"/>
</dbReference>
<dbReference type="RefSeq" id="WP_064780421.1">
    <property type="nucleotide sequence ID" value="NZ_JPVZ01000002.1"/>
</dbReference>
<dbReference type="Pfam" id="PF06945">
    <property type="entry name" value="DUF1289"/>
    <property type="match status" value="1"/>
</dbReference>
<protein>
    <submittedName>
        <fullName evidence="2">Prolyl-tRNA synthetase</fullName>
    </submittedName>
</protein>
<dbReference type="PANTHER" id="PTHR35175">
    <property type="entry name" value="DUF1289 DOMAIN-CONTAINING PROTEIN"/>
    <property type="match status" value="1"/>
</dbReference>
<evidence type="ECO:0000256" key="1">
    <source>
        <dbReference type="SAM" id="MobiDB-lite"/>
    </source>
</evidence>
<dbReference type="PANTHER" id="PTHR35175:SF2">
    <property type="entry name" value="DUF1289 DOMAIN-CONTAINING PROTEIN"/>
    <property type="match status" value="1"/>
</dbReference>
<evidence type="ECO:0000313" key="3">
    <source>
        <dbReference type="Proteomes" id="UP000094009"/>
    </source>
</evidence>
<evidence type="ECO:0000313" key="2">
    <source>
        <dbReference type="EMBL" id="OAZ11298.1"/>
    </source>
</evidence>
<name>A0A853L527_9PROT</name>
<sequence length="65" mass="7070">MPVKSPCIGTCVLDPKSGYCMGCYRTGDEIGSWMTMSDGTKKRVISKAKQRRADHKDAALSPCSD</sequence>
<feature type="region of interest" description="Disordered" evidence="1">
    <location>
        <begin position="46"/>
        <end position="65"/>
    </location>
</feature>
<organism evidence="2 3">
    <name type="scientific">Thalassospira tepidiphila MCCC 1A03514</name>
    <dbReference type="NCBI Taxonomy" id="1177930"/>
    <lineage>
        <taxon>Bacteria</taxon>
        <taxon>Pseudomonadati</taxon>
        <taxon>Pseudomonadota</taxon>
        <taxon>Alphaproteobacteria</taxon>
        <taxon>Rhodospirillales</taxon>
        <taxon>Thalassospiraceae</taxon>
        <taxon>Thalassospira</taxon>
    </lineage>
</organism>
<comment type="caution">
    <text evidence="2">The sequence shown here is derived from an EMBL/GenBank/DDBJ whole genome shotgun (WGS) entry which is preliminary data.</text>
</comment>
<keyword evidence="2" id="KW-0030">Aminoacyl-tRNA synthetase</keyword>
<accession>A0A853L527</accession>
<dbReference type="GO" id="GO:0004812">
    <property type="term" value="F:aminoacyl-tRNA ligase activity"/>
    <property type="evidence" value="ECO:0007669"/>
    <property type="project" value="UniProtKB-KW"/>
</dbReference>
<dbReference type="InterPro" id="IPR010710">
    <property type="entry name" value="DUF1289"/>
</dbReference>
<proteinExistence type="predicted"/>
<gene>
    <name evidence="2" type="ORF">TH4_07180</name>
</gene>
<dbReference type="Proteomes" id="UP000094009">
    <property type="component" value="Unassembled WGS sequence"/>
</dbReference>